<evidence type="ECO:0000256" key="1">
    <source>
        <dbReference type="SAM" id="MobiDB-lite"/>
    </source>
</evidence>
<name>A0A805Z0E4_LACGA</name>
<accession>A0A805Z0E4</accession>
<sequence length="59" mass="6696">MMINYFSALFCHFRPIPLTPERIEKTGERRLKKVNGIKAKTGTPRVEAAKEPATPQGIR</sequence>
<proteinExistence type="predicted"/>
<evidence type="ECO:0000313" key="2">
    <source>
        <dbReference type="EMBL" id="ABJ60853.1"/>
    </source>
</evidence>
<gene>
    <name evidence="2" type="ordered locus">LGAS_1497</name>
</gene>
<reference evidence="2 3" key="1">
    <citation type="journal article" date="2006" name="Proc. Natl. Acad. Sci. U.S.A.">
        <title>Comparative genomics of the lactic acid bacteria.</title>
        <authorList>
            <person name="Makarova K."/>
            <person name="Slesarev A."/>
            <person name="Wolf Y."/>
            <person name="Sorokin A."/>
            <person name="Mirkin B."/>
            <person name="Koonin E."/>
            <person name="Pavlov A."/>
            <person name="Pavlova N."/>
            <person name="Karamychev V."/>
            <person name="Polouchine N."/>
            <person name="Shakhova V."/>
            <person name="Grigoriev I."/>
            <person name="Lou Y."/>
            <person name="Rohksar D."/>
            <person name="Lucas S."/>
            <person name="Huang K."/>
            <person name="Goodstein D.M."/>
            <person name="Hawkins T."/>
            <person name="Plengvidhya V."/>
            <person name="Welker D."/>
            <person name="Hughes J."/>
            <person name="Goh Y."/>
            <person name="Benson A."/>
            <person name="Baldwin K."/>
            <person name="Lee J.H."/>
            <person name="Diaz-Muniz I."/>
            <person name="Dosti B."/>
            <person name="Smeianov V."/>
            <person name="Wechter W."/>
            <person name="Barabote R."/>
            <person name="Lorca G."/>
            <person name="Altermann E."/>
            <person name="Barrangou R."/>
            <person name="Ganesan B."/>
            <person name="Xie Y."/>
            <person name="Rawsthorne H."/>
            <person name="Tamir D."/>
            <person name="Parker C."/>
            <person name="Breidt F."/>
            <person name="Broadbent J."/>
            <person name="Hutkins R."/>
            <person name="O'Sullivan D."/>
            <person name="Steele J."/>
            <person name="Unlu G."/>
            <person name="Saier M."/>
            <person name="Klaenhammer T."/>
            <person name="Richardson P."/>
            <person name="Kozyavkin S."/>
            <person name="Weimer B."/>
            <person name="Mills D."/>
        </authorList>
    </citation>
    <scope>NUCLEOTIDE SEQUENCE [LARGE SCALE GENOMIC DNA]</scope>
    <source>
        <strain evidence="3">ATCC 33323 / DSM 20243 / BCRC 14619 / CIP 102991 / JCM 1131 / KCTC 3163 / NCIMB 11718 / NCTC 13722 / AM63</strain>
    </source>
</reference>
<organism evidence="2 3">
    <name type="scientific">Lactobacillus gasseri (strain ATCC 33323 / DSM 20243 / BCRC 14619 / CIP 102991 / JCM 1131 / KCTC 3163 / NCIMB 11718 / NCTC 13722 / AM63)</name>
    <dbReference type="NCBI Taxonomy" id="324831"/>
    <lineage>
        <taxon>Bacteria</taxon>
        <taxon>Bacillati</taxon>
        <taxon>Bacillota</taxon>
        <taxon>Bacilli</taxon>
        <taxon>Lactobacillales</taxon>
        <taxon>Lactobacillaceae</taxon>
        <taxon>Lactobacillus</taxon>
    </lineage>
</organism>
<protein>
    <submittedName>
        <fullName evidence="2">Uncharacterized protein</fullName>
    </submittedName>
</protein>
<evidence type="ECO:0000313" key="3">
    <source>
        <dbReference type="Proteomes" id="UP000000664"/>
    </source>
</evidence>
<dbReference type="Proteomes" id="UP000000664">
    <property type="component" value="Chromosome"/>
</dbReference>
<dbReference type="EMBL" id="CP000413">
    <property type="protein sequence ID" value="ABJ60853.1"/>
    <property type="molecule type" value="Genomic_DNA"/>
</dbReference>
<dbReference type="AlphaFoldDB" id="A0A805Z0E4"/>
<feature type="region of interest" description="Disordered" evidence="1">
    <location>
        <begin position="34"/>
        <end position="59"/>
    </location>
</feature>
<dbReference type="KEGG" id="lga:LGAS_1497"/>